<name>A0A081B6Z3_9HYPH</name>
<feature type="domain" description="DSBA-like thioredoxin" evidence="3">
    <location>
        <begin position="6"/>
        <end position="196"/>
    </location>
</feature>
<gene>
    <name evidence="4" type="ORF">M2A_0310</name>
</gene>
<feature type="active site" description="Nucleophile" evidence="2">
    <location>
        <position position="13"/>
    </location>
</feature>
<dbReference type="EMBL" id="BBIO01000001">
    <property type="protein sequence ID" value="GAK43811.1"/>
    <property type="molecule type" value="Genomic_DNA"/>
</dbReference>
<dbReference type="EC" id="5.99.1.4" evidence="1"/>
<dbReference type="AlphaFoldDB" id="A0A081B6Z3"/>
<dbReference type="RefSeq" id="WP_045442007.1">
    <property type="nucleotide sequence ID" value="NZ_BBIO01000001.1"/>
</dbReference>
<organism evidence="4 5">
    <name type="scientific">Tepidicaulis marinus</name>
    <dbReference type="NCBI Taxonomy" id="1333998"/>
    <lineage>
        <taxon>Bacteria</taxon>
        <taxon>Pseudomonadati</taxon>
        <taxon>Pseudomonadota</taxon>
        <taxon>Alphaproteobacteria</taxon>
        <taxon>Hyphomicrobiales</taxon>
        <taxon>Parvibaculaceae</taxon>
        <taxon>Tepidicaulis</taxon>
    </lineage>
</organism>
<dbReference type="GO" id="GO:0004364">
    <property type="term" value="F:glutathione transferase activity"/>
    <property type="evidence" value="ECO:0007669"/>
    <property type="project" value="TreeGrafter"/>
</dbReference>
<accession>A0A081B6Z3</accession>
<sequence length="200" mass="21888">MAADLAFYFDFMSPYSYLAQSQIRPLAERTGAVLRYEPVPVRRLMERVGNRPTTMECQNKLAYAMQDMGRWAAHYAIPFAPGAKLRQTDAGLLLRGALAARDKDLIAPYTHLIFEALWGEGKDLSEPGLIAAVLDEAGLLGAQLMEEASDAARADELEKAADLAAEKGLFGTPSFLLGGTLYFGNDRLGFLEEALKRQAA</sequence>
<dbReference type="GO" id="GO:1901170">
    <property type="term" value="P:naphthalene catabolic process"/>
    <property type="evidence" value="ECO:0007669"/>
    <property type="project" value="InterPro"/>
</dbReference>
<dbReference type="GO" id="GO:0006749">
    <property type="term" value="P:glutathione metabolic process"/>
    <property type="evidence" value="ECO:0007669"/>
    <property type="project" value="TreeGrafter"/>
</dbReference>
<comment type="caution">
    <text evidence="4">The sequence shown here is derived from an EMBL/GenBank/DDBJ whole genome shotgun (WGS) entry which is preliminary data.</text>
</comment>
<dbReference type="InterPro" id="IPR036249">
    <property type="entry name" value="Thioredoxin-like_sf"/>
</dbReference>
<dbReference type="InterPro" id="IPR044087">
    <property type="entry name" value="NahD-like"/>
</dbReference>
<dbReference type="Proteomes" id="UP000028702">
    <property type="component" value="Unassembled WGS sequence"/>
</dbReference>
<dbReference type="GO" id="GO:0004602">
    <property type="term" value="F:glutathione peroxidase activity"/>
    <property type="evidence" value="ECO:0007669"/>
    <property type="project" value="TreeGrafter"/>
</dbReference>
<dbReference type="PANTHER" id="PTHR42943:SF2">
    <property type="entry name" value="GLUTATHIONE S-TRANSFERASE KAPPA 1"/>
    <property type="match status" value="1"/>
</dbReference>
<dbReference type="InterPro" id="IPR001853">
    <property type="entry name" value="DSBA-like_thioredoxin_dom"/>
</dbReference>
<protein>
    <recommendedName>
        <fullName evidence="1">2-hydroxychromene-2-carboxylate isomerase</fullName>
        <ecNumber evidence="1">5.99.1.4</ecNumber>
    </recommendedName>
</protein>
<evidence type="ECO:0000259" key="3">
    <source>
        <dbReference type="Pfam" id="PF01323"/>
    </source>
</evidence>
<dbReference type="CDD" id="cd03022">
    <property type="entry name" value="DsbA_HCCA_Iso"/>
    <property type="match status" value="1"/>
</dbReference>
<dbReference type="PIRSF" id="PIRSF006386">
    <property type="entry name" value="HCCAis_GSTk"/>
    <property type="match status" value="1"/>
</dbReference>
<dbReference type="SUPFAM" id="SSF52833">
    <property type="entry name" value="Thioredoxin-like"/>
    <property type="match status" value="1"/>
</dbReference>
<dbReference type="eggNOG" id="COG3917">
    <property type="taxonomic scope" value="Bacteria"/>
</dbReference>
<dbReference type="InterPro" id="IPR051924">
    <property type="entry name" value="GST_Kappa/NadH"/>
</dbReference>
<dbReference type="PANTHER" id="PTHR42943">
    <property type="entry name" value="GLUTATHIONE S-TRANSFERASE KAPPA"/>
    <property type="match status" value="1"/>
</dbReference>
<comment type="catalytic activity">
    <reaction evidence="1">
        <text>2-hydroxychromene-2-carboxylate = (3E)-4-(2-hydroxyphenyl)-2-oxobut-3-enoate</text>
        <dbReference type="Rhea" id="RHEA:27401"/>
        <dbReference type="ChEBI" id="CHEBI:59350"/>
        <dbReference type="ChEBI" id="CHEBI:59353"/>
        <dbReference type="EC" id="5.99.1.4"/>
    </reaction>
</comment>
<dbReference type="Pfam" id="PF01323">
    <property type="entry name" value="DSBA"/>
    <property type="match status" value="1"/>
</dbReference>
<keyword evidence="1 4" id="KW-0413">Isomerase</keyword>
<evidence type="ECO:0000256" key="2">
    <source>
        <dbReference type="PIRSR" id="PIRSR006386-1"/>
    </source>
</evidence>
<keyword evidence="5" id="KW-1185">Reference proteome</keyword>
<dbReference type="Gene3D" id="3.40.30.10">
    <property type="entry name" value="Glutaredoxin"/>
    <property type="match status" value="1"/>
</dbReference>
<dbReference type="STRING" id="1333998.M2A_0310"/>
<reference evidence="4 5" key="1">
    <citation type="submission" date="2014-07" db="EMBL/GenBank/DDBJ databases">
        <title>Tepidicaulis marinum gen. nov., sp. nov., a novel marine bacterium denitrifying nitrate to nitrous oxide strictly under microaerobic conditions.</title>
        <authorList>
            <person name="Takeuchi M."/>
            <person name="Yamagishi T."/>
            <person name="Kamagata Y."/>
            <person name="Oshima K."/>
            <person name="Hattori M."/>
            <person name="Katayama T."/>
            <person name="Hanada S."/>
            <person name="Tamaki H."/>
            <person name="Marumo K."/>
            <person name="Maeda H."/>
            <person name="Nedachi M."/>
            <person name="Iwasaki W."/>
            <person name="Suwa Y."/>
            <person name="Sakata S."/>
        </authorList>
    </citation>
    <scope>NUCLEOTIDE SEQUENCE [LARGE SCALE GENOMIC DNA]</scope>
    <source>
        <strain evidence="4 5">MA2</strain>
    </source>
</reference>
<evidence type="ECO:0000313" key="4">
    <source>
        <dbReference type="EMBL" id="GAK43811.1"/>
    </source>
</evidence>
<evidence type="ECO:0000313" key="5">
    <source>
        <dbReference type="Proteomes" id="UP000028702"/>
    </source>
</evidence>
<proteinExistence type="inferred from homology"/>
<dbReference type="InterPro" id="IPR014440">
    <property type="entry name" value="HCCAis_GSTk"/>
</dbReference>
<dbReference type="GO" id="GO:0018845">
    <property type="term" value="F:2-hydroxychromene-2-carboxylate isomerase activity"/>
    <property type="evidence" value="ECO:0007669"/>
    <property type="project" value="UniProtKB-UniRule"/>
</dbReference>
<evidence type="ECO:0000256" key="1">
    <source>
        <dbReference type="PIRNR" id="PIRNR006386"/>
    </source>
</evidence>
<comment type="similarity">
    <text evidence="1">Belongs to the GST superfamily. NadH family.</text>
</comment>